<reference evidence="1" key="1">
    <citation type="journal article" date="2021" name="Nat. Commun.">
        <title>Genetic determinants of endophytism in the Arabidopsis root mycobiome.</title>
        <authorList>
            <person name="Mesny F."/>
            <person name="Miyauchi S."/>
            <person name="Thiergart T."/>
            <person name="Pickel B."/>
            <person name="Atanasova L."/>
            <person name="Karlsson M."/>
            <person name="Huettel B."/>
            <person name="Barry K.W."/>
            <person name="Haridas S."/>
            <person name="Chen C."/>
            <person name="Bauer D."/>
            <person name="Andreopoulos W."/>
            <person name="Pangilinan J."/>
            <person name="LaButti K."/>
            <person name="Riley R."/>
            <person name="Lipzen A."/>
            <person name="Clum A."/>
            <person name="Drula E."/>
            <person name="Henrissat B."/>
            <person name="Kohler A."/>
            <person name="Grigoriev I.V."/>
            <person name="Martin F.M."/>
            <person name="Hacquard S."/>
        </authorList>
    </citation>
    <scope>NUCLEOTIDE SEQUENCE</scope>
    <source>
        <strain evidence="1">MPI-CAGE-AT-0023</strain>
    </source>
</reference>
<gene>
    <name evidence="1" type="ORF">BKA55DRAFT_249215</name>
</gene>
<protein>
    <submittedName>
        <fullName evidence="1">Uncharacterized protein</fullName>
    </submittedName>
</protein>
<accession>A0A9P9KKQ0</accession>
<dbReference type="Proteomes" id="UP000720189">
    <property type="component" value="Unassembled WGS sequence"/>
</dbReference>
<dbReference type="GeneID" id="70215303"/>
<proteinExistence type="predicted"/>
<evidence type="ECO:0000313" key="1">
    <source>
        <dbReference type="EMBL" id="KAH7265363.1"/>
    </source>
</evidence>
<organism evidence="1 2">
    <name type="scientific">Fusarium redolens</name>
    <dbReference type="NCBI Taxonomy" id="48865"/>
    <lineage>
        <taxon>Eukaryota</taxon>
        <taxon>Fungi</taxon>
        <taxon>Dikarya</taxon>
        <taxon>Ascomycota</taxon>
        <taxon>Pezizomycotina</taxon>
        <taxon>Sordariomycetes</taxon>
        <taxon>Hypocreomycetidae</taxon>
        <taxon>Hypocreales</taxon>
        <taxon>Nectriaceae</taxon>
        <taxon>Fusarium</taxon>
        <taxon>Fusarium redolens species complex</taxon>
    </lineage>
</organism>
<dbReference type="RefSeq" id="XP_046054098.1">
    <property type="nucleotide sequence ID" value="XM_046185349.1"/>
</dbReference>
<evidence type="ECO:0000313" key="2">
    <source>
        <dbReference type="Proteomes" id="UP000720189"/>
    </source>
</evidence>
<dbReference type="EMBL" id="JAGMUX010000003">
    <property type="protein sequence ID" value="KAH7265363.1"/>
    <property type="molecule type" value="Genomic_DNA"/>
</dbReference>
<name>A0A9P9KKQ0_FUSRE</name>
<dbReference type="AlphaFoldDB" id="A0A9P9KKQ0"/>
<comment type="caution">
    <text evidence="1">The sequence shown here is derived from an EMBL/GenBank/DDBJ whole genome shotgun (WGS) entry which is preliminary data.</text>
</comment>
<keyword evidence="2" id="KW-1185">Reference proteome</keyword>
<sequence>MSKRRLPFLSYVASFSARAGSFPPLSIAVSSTLPFLFLFLFLAQAKRVVLHQPLYLQKPVLVTQTKQNNKDSSKASAKGTSDTISVCNTLEFSLFTRPS</sequence>